<comment type="caution">
    <text evidence="9">The sequence shown here is derived from an EMBL/GenBank/DDBJ whole genome shotgun (WGS) entry which is preliminary data.</text>
</comment>
<dbReference type="SUPFAM" id="SSF75005">
    <property type="entry name" value="Arabinanase/levansucrase/invertase"/>
    <property type="match status" value="1"/>
</dbReference>
<dbReference type="Gene3D" id="2.115.10.20">
    <property type="entry name" value="Glycosyl hydrolase domain, family 43"/>
    <property type="match status" value="1"/>
</dbReference>
<dbReference type="PANTHER" id="PTHR43772:SF2">
    <property type="entry name" value="PUTATIVE (AFU_ORTHOLOGUE AFUA_2G04480)-RELATED"/>
    <property type="match status" value="1"/>
</dbReference>
<keyword evidence="4" id="KW-0119">Carbohydrate metabolism</keyword>
<keyword evidence="2" id="KW-0858">Xylan degradation</keyword>
<evidence type="ECO:0000256" key="7">
    <source>
        <dbReference type="SAM" id="SignalP"/>
    </source>
</evidence>
<evidence type="ECO:0000256" key="6">
    <source>
        <dbReference type="RuleBase" id="RU361187"/>
    </source>
</evidence>
<evidence type="ECO:0000313" key="9">
    <source>
        <dbReference type="EMBL" id="MDQ2585018.1"/>
    </source>
</evidence>
<dbReference type="InterPro" id="IPR023296">
    <property type="entry name" value="Glyco_hydro_beta-prop_sf"/>
</dbReference>
<dbReference type="CDD" id="cd09004">
    <property type="entry name" value="GH43_bXyl-like"/>
    <property type="match status" value="1"/>
</dbReference>
<dbReference type="InterPro" id="IPR006710">
    <property type="entry name" value="Glyco_hydro_43"/>
</dbReference>
<evidence type="ECO:0000313" key="10">
    <source>
        <dbReference type="Proteomes" id="UP001225605"/>
    </source>
</evidence>
<feature type="signal peptide" evidence="7">
    <location>
        <begin position="1"/>
        <end position="40"/>
    </location>
</feature>
<gene>
    <name evidence="9" type="ORF">CKY47_13720</name>
</gene>
<dbReference type="InterPro" id="IPR007934">
    <property type="entry name" value="AbfB_ABD"/>
</dbReference>
<evidence type="ECO:0000259" key="8">
    <source>
        <dbReference type="Pfam" id="PF05270"/>
    </source>
</evidence>
<keyword evidence="10" id="KW-1185">Reference proteome</keyword>
<evidence type="ECO:0000256" key="5">
    <source>
        <dbReference type="ARBA" id="ARBA00023295"/>
    </source>
</evidence>
<dbReference type="CDD" id="cd23399">
    <property type="entry name" value="beta-trefoil_ABD_ABFB"/>
    <property type="match status" value="1"/>
</dbReference>
<comment type="similarity">
    <text evidence="1 6">Belongs to the glycosyl hydrolase 43 family.</text>
</comment>
<evidence type="ECO:0000256" key="3">
    <source>
        <dbReference type="ARBA" id="ARBA00022801"/>
    </source>
</evidence>
<dbReference type="InterPro" id="IPR052176">
    <property type="entry name" value="Glycosyl_Hydrlase_43_Enz"/>
</dbReference>
<dbReference type="InterPro" id="IPR036195">
    <property type="entry name" value="AbfB_ABD_sf"/>
</dbReference>
<keyword evidence="3 6" id="KW-0378">Hydrolase</keyword>
<feature type="chain" id="PRO_5045920010" description="Alpha-L-arabinofuranosidase B arabinose-binding domain-containing protein" evidence="7">
    <location>
        <begin position="41"/>
        <end position="477"/>
    </location>
</feature>
<reference evidence="9 10" key="1">
    <citation type="submission" date="2017-06" db="EMBL/GenBank/DDBJ databases">
        <title>Cultured bacterium strain Saccharothrix yanglingensis Hhs.015.</title>
        <authorList>
            <person name="Xia Y."/>
        </authorList>
    </citation>
    <scope>NUCLEOTIDE SEQUENCE [LARGE SCALE GENOMIC DNA]</scope>
    <source>
        <strain evidence="9 10">Hhs.015</strain>
    </source>
</reference>
<evidence type="ECO:0000256" key="2">
    <source>
        <dbReference type="ARBA" id="ARBA00022651"/>
    </source>
</evidence>
<dbReference type="PANTHER" id="PTHR43772">
    <property type="entry name" value="ENDO-1,4-BETA-XYLANASE"/>
    <property type="match status" value="1"/>
</dbReference>
<dbReference type="Gene3D" id="2.80.10.50">
    <property type="match status" value="1"/>
</dbReference>
<dbReference type="EMBL" id="NSDM01000005">
    <property type="protein sequence ID" value="MDQ2585018.1"/>
    <property type="molecule type" value="Genomic_DNA"/>
</dbReference>
<sequence length="477" mass="51649">MPRRPDHRRSEQTMARRARACAVSLLVLAASLTLPGTAHAVTLPTGARSLESVNLPGRYVRHADYLGRLDAVTAAASAQVKLDATVTVTSGLASPSCHSFQAANGMFLRHRDWRLRLEANTGTARFREDATFCAVAGSATGSVSLTPLGHPTRRLRHRDHELWVDPVQDTAQFRADSSFRLTAPWTPKSTRGPVIPGLYADPHIAHFGGRYYLYPTTDGYAGWAAPYYKAFSSADLVDWTDHGVVLDLRPDVSWADDSAWAPAVVAKNGRYYLYFSGGAASGDTGKHLGVAVSDSPTGPFRDALGRPLVRAGAYAGQAIDPMVFTDDDGRSYLYWGNGAAHVVPLNADMVSFDPAAVRTITPSGYREATFVLERAGTYYFMWSENDTRDEDYRVAYATGPSPLGPWTKRGVVLGKRLEVGVKGPGHHSVVRAPGTDTWYAAYHRFAVPAGDGTNREVAIDRVAFNADGTIAPIVPTP</sequence>
<accession>A0ABU0WZW3</accession>
<feature type="domain" description="Alpha-L-arabinofuranosidase B arabinose-binding" evidence="8">
    <location>
        <begin position="49"/>
        <end position="180"/>
    </location>
</feature>
<dbReference type="Pfam" id="PF04616">
    <property type="entry name" value="Glyco_hydro_43"/>
    <property type="match status" value="1"/>
</dbReference>
<evidence type="ECO:0000256" key="1">
    <source>
        <dbReference type="ARBA" id="ARBA00009865"/>
    </source>
</evidence>
<dbReference type="Pfam" id="PF05270">
    <property type="entry name" value="AbfB"/>
    <property type="match status" value="1"/>
</dbReference>
<dbReference type="SUPFAM" id="SSF110221">
    <property type="entry name" value="AbfB domain"/>
    <property type="match status" value="1"/>
</dbReference>
<proteinExistence type="inferred from homology"/>
<name>A0ABU0WZW3_9PSEU</name>
<keyword evidence="5 6" id="KW-0326">Glycosidase</keyword>
<keyword evidence="2" id="KW-0624">Polysaccharide degradation</keyword>
<evidence type="ECO:0000256" key="4">
    <source>
        <dbReference type="ARBA" id="ARBA00023277"/>
    </source>
</evidence>
<protein>
    <recommendedName>
        <fullName evidence="8">Alpha-L-arabinofuranosidase B arabinose-binding domain-containing protein</fullName>
    </recommendedName>
</protein>
<organism evidence="9 10">
    <name type="scientific">Saccharothrix yanglingensis</name>
    <dbReference type="NCBI Taxonomy" id="659496"/>
    <lineage>
        <taxon>Bacteria</taxon>
        <taxon>Bacillati</taxon>
        <taxon>Actinomycetota</taxon>
        <taxon>Actinomycetes</taxon>
        <taxon>Pseudonocardiales</taxon>
        <taxon>Pseudonocardiaceae</taxon>
        <taxon>Saccharothrix</taxon>
    </lineage>
</organism>
<keyword evidence="7" id="KW-0732">Signal</keyword>
<dbReference type="Proteomes" id="UP001225605">
    <property type="component" value="Unassembled WGS sequence"/>
</dbReference>